<accession>A0A368YY00</accession>
<organism evidence="1 2">
    <name type="scientific">Paracoccus lutimaris</name>
    <dbReference type="NCBI Taxonomy" id="1490030"/>
    <lineage>
        <taxon>Bacteria</taxon>
        <taxon>Pseudomonadati</taxon>
        <taxon>Pseudomonadota</taxon>
        <taxon>Alphaproteobacteria</taxon>
        <taxon>Rhodobacterales</taxon>
        <taxon>Paracoccaceae</taxon>
        <taxon>Paracoccus</taxon>
    </lineage>
</organism>
<keyword evidence="2" id="KW-1185">Reference proteome</keyword>
<dbReference type="AlphaFoldDB" id="A0A368YY00"/>
<dbReference type="Proteomes" id="UP000253345">
    <property type="component" value="Unassembled WGS sequence"/>
</dbReference>
<reference evidence="1 2" key="1">
    <citation type="submission" date="2018-07" db="EMBL/GenBank/DDBJ databases">
        <title>Genomic Encyclopedia of Type Strains, Phase III (KMG-III): the genomes of soil and plant-associated and newly described type strains.</title>
        <authorList>
            <person name="Whitman W."/>
        </authorList>
    </citation>
    <scope>NUCLEOTIDE SEQUENCE [LARGE SCALE GENOMIC DNA]</scope>
    <source>
        <strain evidence="1 2">CECT 8525</strain>
    </source>
</reference>
<protein>
    <submittedName>
        <fullName evidence="1">Uncharacterized protein</fullName>
    </submittedName>
</protein>
<proteinExistence type="predicted"/>
<evidence type="ECO:0000313" key="1">
    <source>
        <dbReference type="EMBL" id="RCW85092.1"/>
    </source>
</evidence>
<evidence type="ECO:0000313" key="2">
    <source>
        <dbReference type="Proteomes" id="UP000253345"/>
    </source>
</evidence>
<sequence>MQMSKQQGLQAAIIKPLPANGHTLARPSAADLIHEQLVVSIKNGSESVSESGGRAFCLDKPD</sequence>
<comment type="caution">
    <text evidence="1">The sequence shown here is derived from an EMBL/GenBank/DDBJ whole genome shotgun (WGS) entry which is preliminary data.</text>
</comment>
<dbReference type="EMBL" id="QPJL01000006">
    <property type="protein sequence ID" value="RCW85092.1"/>
    <property type="molecule type" value="Genomic_DNA"/>
</dbReference>
<name>A0A368YY00_9RHOB</name>
<gene>
    <name evidence="1" type="ORF">DFP89_106110</name>
</gene>